<dbReference type="Proteomes" id="UP000030008">
    <property type="component" value="Unassembled WGS sequence"/>
</dbReference>
<evidence type="ECO:0000313" key="3">
    <source>
        <dbReference type="Proteomes" id="UP000030008"/>
    </source>
</evidence>
<name>A0A099I4V6_CLOIN</name>
<keyword evidence="1" id="KW-1133">Transmembrane helix</keyword>
<dbReference type="EMBL" id="JQIF01000049">
    <property type="protein sequence ID" value="KGJ52979.1"/>
    <property type="molecule type" value="Genomic_DNA"/>
</dbReference>
<evidence type="ECO:0000256" key="1">
    <source>
        <dbReference type="SAM" id="Phobius"/>
    </source>
</evidence>
<evidence type="ECO:0000313" key="2">
    <source>
        <dbReference type="EMBL" id="KGJ52979.1"/>
    </source>
</evidence>
<reference evidence="2 3" key="1">
    <citation type="submission" date="2014-08" db="EMBL/GenBank/DDBJ databases">
        <title>Clostridium innocuum, an unnegligible vancomycin-resistant pathogen causing extra-intestinal infections.</title>
        <authorList>
            <person name="Feng Y."/>
            <person name="Chiu C.-H."/>
        </authorList>
    </citation>
    <scope>NUCLEOTIDE SEQUENCE [LARGE SCALE GENOMIC DNA]</scope>
    <source>
        <strain evidence="2 3">AN88</strain>
    </source>
</reference>
<feature type="transmembrane region" description="Helical" evidence="1">
    <location>
        <begin position="321"/>
        <end position="341"/>
    </location>
</feature>
<feature type="transmembrane region" description="Helical" evidence="1">
    <location>
        <begin position="408"/>
        <end position="431"/>
    </location>
</feature>
<accession>A0A099I4V6</accession>
<feature type="transmembrane region" description="Helical" evidence="1">
    <location>
        <begin position="61"/>
        <end position="79"/>
    </location>
</feature>
<comment type="caution">
    <text evidence="2">The sequence shown here is derived from an EMBL/GenBank/DDBJ whole genome shotgun (WGS) entry which is preliminary data.</text>
</comment>
<protein>
    <submittedName>
        <fullName evidence="2">Membrane protein</fullName>
    </submittedName>
</protein>
<dbReference type="AlphaFoldDB" id="A0A099I4V6"/>
<proteinExistence type="predicted"/>
<feature type="transmembrane region" description="Helical" evidence="1">
    <location>
        <begin position="443"/>
        <end position="463"/>
    </location>
</feature>
<sequence>MLGDILLLFRIRMTRKVNGFFYYFKKLPLIGRLLKESCYAAVNLKGVLSVFSFLVDVLMNLLKNLLYLFVVIAVPLINLQKGANDVQIRNGFLFGFVLLSLVAGSISNSKLLTADDETFILSRQMHMAARRCLCSRSWYSYSMNAIGLFLACLLLSFMFSFPFWYAFMAGFGYLGSHQCMDMLQMRRFQRKNSFYLQANTWKLLIPLGSLILLYALYWLNVDFSFAPWLFCIFALVCAAAIIPYLRFESSYHAYSELLTRLLLDNHEILQLDSSRMKQMEVALDEKSYTSEELQYRTEKTGYAFLNELFFRRHKHLIYKPVRFRLVVMTVLWLAGTLLIIMLKDDMKLTKDILELLPPFVFLSYILSISQRVCKAMFMNCDVSLLHYSYYRRKEAVLVNFRLRLKKLCFYNLLLIMVLCLYMNITVVLAGLPYTLSTLLLFDFALLCLAVFFSVHYLFVYYIFQPYNEQFDMKNPFMSILNGMVYLFCYFCMRLDGNLVFVCGVLAATILYIPIALTLVYRLSPKTFHLK</sequence>
<feature type="transmembrane region" description="Helical" evidence="1">
    <location>
        <begin position="498"/>
        <end position="520"/>
    </location>
</feature>
<gene>
    <name evidence="2" type="ORF">CIAN88_11840</name>
</gene>
<feature type="transmembrane region" description="Helical" evidence="1">
    <location>
        <begin position="91"/>
        <end position="107"/>
    </location>
</feature>
<keyword evidence="1" id="KW-0472">Membrane</keyword>
<dbReference type="RefSeq" id="WP_044905580.1">
    <property type="nucleotide sequence ID" value="NZ_JQIF01000049.1"/>
</dbReference>
<feature type="transmembrane region" description="Helical" evidence="1">
    <location>
        <begin position="225"/>
        <end position="245"/>
    </location>
</feature>
<organism evidence="2 3">
    <name type="scientific">Clostridium innocuum</name>
    <dbReference type="NCBI Taxonomy" id="1522"/>
    <lineage>
        <taxon>Bacteria</taxon>
        <taxon>Bacillati</taxon>
        <taxon>Bacillota</taxon>
        <taxon>Clostridia</taxon>
        <taxon>Eubacteriales</taxon>
        <taxon>Clostridiaceae</taxon>
        <taxon>Clostridium</taxon>
    </lineage>
</organism>
<feature type="transmembrane region" description="Helical" evidence="1">
    <location>
        <begin position="145"/>
        <end position="174"/>
    </location>
</feature>
<feature type="transmembrane region" description="Helical" evidence="1">
    <location>
        <begin position="194"/>
        <end position="219"/>
    </location>
</feature>
<keyword evidence="1" id="KW-0812">Transmembrane</keyword>